<feature type="domain" description="HTH cro/C1-type" evidence="1">
    <location>
        <begin position="63"/>
        <end position="96"/>
    </location>
</feature>
<dbReference type="RefSeq" id="WP_343759470.1">
    <property type="nucleotide sequence ID" value="NZ_BAAACG010000006.1"/>
</dbReference>
<feature type="domain" description="HTH cro/C1-type" evidence="1">
    <location>
        <begin position="2"/>
        <end position="47"/>
    </location>
</feature>
<reference evidence="2 3" key="1">
    <citation type="journal article" date="2019" name="Int. J. Syst. Evol. Microbiol.">
        <title>The Global Catalogue of Microorganisms (GCM) 10K type strain sequencing project: providing services to taxonomists for standard genome sequencing and annotation.</title>
        <authorList>
            <consortium name="The Broad Institute Genomics Platform"/>
            <consortium name="The Broad Institute Genome Sequencing Center for Infectious Disease"/>
            <person name="Wu L."/>
            <person name="Ma J."/>
        </authorList>
    </citation>
    <scope>NUCLEOTIDE SEQUENCE [LARGE SCALE GENOMIC DNA]</scope>
    <source>
        <strain evidence="2 3">JCM 1407</strain>
    </source>
</reference>
<sequence length="113" mass="13679">MDLAVKLGLSKKQGRYLIKDYETRGLYPPQELSMKLAKLFNVDKKYFYDEYYEFLDMDYPKIIKDYRLKNNLSKTKLATMLGTTYNNVLRWENRKNIGRKYYKTLIRITIKEP</sequence>
<name>A0ABN1JCJ7_9CLOT</name>
<evidence type="ECO:0000259" key="1">
    <source>
        <dbReference type="PROSITE" id="PS50943"/>
    </source>
</evidence>
<proteinExistence type="predicted"/>
<keyword evidence="3" id="KW-1185">Reference proteome</keyword>
<dbReference type="InterPro" id="IPR001387">
    <property type="entry name" value="Cro/C1-type_HTH"/>
</dbReference>
<dbReference type="Gene3D" id="1.10.260.40">
    <property type="entry name" value="lambda repressor-like DNA-binding domains"/>
    <property type="match status" value="2"/>
</dbReference>
<dbReference type="Proteomes" id="UP001501510">
    <property type="component" value="Unassembled WGS sequence"/>
</dbReference>
<gene>
    <name evidence="2" type="ORF">GCM10008906_10050</name>
</gene>
<evidence type="ECO:0000313" key="2">
    <source>
        <dbReference type="EMBL" id="GAA0735832.1"/>
    </source>
</evidence>
<evidence type="ECO:0000313" key="3">
    <source>
        <dbReference type="Proteomes" id="UP001501510"/>
    </source>
</evidence>
<dbReference type="CDD" id="cd00093">
    <property type="entry name" value="HTH_XRE"/>
    <property type="match status" value="1"/>
</dbReference>
<dbReference type="SUPFAM" id="SSF47413">
    <property type="entry name" value="lambda repressor-like DNA-binding domains"/>
    <property type="match status" value="1"/>
</dbReference>
<accession>A0ABN1JCJ7</accession>
<protein>
    <recommendedName>
        <fullName evidence="1">HTH cro/C1-type domain-containing protein</fullName>
    </recommendedName>
</protein>
<dbReference type="InterPro" id="IPR010982">
    <property type="entry name" value="Lambda_DNA-bd_dom_sf"/>
</dbReference>
<dbReference type="PROSITE" id="PS50943">
    <property type="entry name" value="HTH_CROC1"/>
    <property type="match status" value="2"/>
</dbReference>
<organism evidence="2 3">
    <name type="scientific">Clostridium oceanicum</name>
    <dbReference type="NCBI Taxonomy" id="1543"/>
    <lineage>
        <taxon>Bacteria</taxon>
        <taxon>Bacillati</taxon>
        <taxon>Bacillota</taxon>
        <taxon>Clostridia</taxon>
        <taxon>Eubacteriales</taxon>
        <taxon>Clostridiaceae</taxon>
        <taxon>Clostridium</taxon>
    </lineage>
</organism>
<dbReference type="EMBL" id="BAAACG010000006">
    <property type="protein sequence ID" value="GAA0735832.1"/>
    <property type="molecule type" value="Genomic_DNA"/>
</dbReference>
<comment type="caution">
    <text evidence="2">The sequence shown here is derived from an EMBL/GenBank/DDBJ whole genome shotgun (WGS) entry which is preliminary data.</text>
</comment>